<dbReference type="AlphaFoldDB" id="A0A0P6X6H9"/>
<evidence type="ECO:0000313" key="1">
    <source>
        <dbReference type="EMBL" id="KPL75862.1"/>
    </source>
</evidence>
<dbReference type="RefSeq" id="WP_061918190.1">
    <property type="nucleotide sequence ID" value="NZ_DF967971.1"/>
</dbReference>
<dbReference type="Proteomes" id="UP000050514">
    <property type="component" value="Unassembled WGS sequence"/>
</dbReference>
<gene>
    <name evidence="1" type="ORF">AC812_07755</name>
</gene>
<keyword evidence="2" id="KW-1185">Reference proteome</keyword>
<proteinExistence type="predicted"/>
<organism evidence="1 2">
    <name type="scientific">Bellilinea caldifistulae</name>
    <dbReference type="NCBI Taxonomy" id="360411"/>
    <lineage>
        <taxon>Bacteria</taxon>
        <taxon>Bacillati</taxon>
        <taxon>Chloroflexota</taxon>
        <taxon>Anaerolineae</taxon>
        <taxon>Anaerolineales</taxon>
        <taxon>Anaerolineaceae</taxon>
        <taxon>Bellilinea</taxon>
    </lineage>
</organism>
<evidence type="ECO:0000313" key="2">
    <source>
        <dbReference type="Proteomes" id="UP000050514"/>
    </source>
</evidence>
<sequence length="98" mass="10819">MQTCSLCYTQSPDTALECQNCGADLRQFSVSAVALKKLQQNPRVRDIRLVVDDDACPVCQSMAATYPKDQVPPLPIEGCSSPNGCRCFYEPMLTEIFP</sequence>
<reference evidence="1 2" key="1">
    <citation type="submission" date="2015-07" db="EMBL/GenBank/DDBJ databases">
        <title>Draft genome of Bellilinea caldifistulae DSM 17877.</title>
        <authorList>
            <person name="Hemp J."/>
            <person name="Ward L.M."/>
            <person name="Pace L.A."/>
            <person name="Fischer W.W."/>
        </authorList>
    </citation>
    <scope>NUCLEOTIDE SEQUENCE [LARGE SCALE GENOMIC DNA]</scope>
    <source>
        <strain evidence="1 2">GOMI-1</strain>
    </source>
</reference>
<protein>
    <recommendedName>
        <fullName evidence="3">DZANK-type domain-containing protein</fullName>
    </recommendedName>
</protein>
<name>A0A0P6X6H9_9CHLR</name>
<accession>A0A0P6X6H9</accession>
<evidence type="ECO:0008006" key="3">
    <source>
        <dbReference type="Google" id="ProtNLM"/>
    </source>
</evidence>
<comment type="caution">
    <text evidence="1">The sequence shown here is derived from an EMBL/GenBank/DDBJ whole genome shotgun (WGS) entry which is preliminary data.</text>
</comment>
<dbReference type="OrthoDB" id="163829at2"/>
<dbReference type="EMBL" id="LGHJ01000013">
    <property type="protein sequence ID" value="KPL75862.1"/>
    <property type="molecule type" value="Genomic_DNA"/>
</dbReference>